<dbReference type="GO" id="GO:0005576">
    <property type="term" value="C:extracellular region"/>
    <property type="evidence" value="ECO:0007669"/>
    <property type="project" value="UniProtKB-SubCell"/>
</dbReference>
<keyword evidence="5" id="KW-0325">Glycoprotein</keyword>
<evidence type="ECO:0000313" key="7">
    <source>
        <dbReference type="EMBL" id="KAF2896204.1"/>
    </source>
</evidence>
<comment type="caution">
    <text evidence="7">The sequence shown here is derived from an EMBL/GenBank/DDBJ whole genome shotgun (WGS) entry which is preliminary data.</text>
</comment>
<gene>
    <name evidence="7" type="ORF">ILUMI_09963</name>
</gene>
<dbReference type="InterPro" id="IPR036249">
    <property type="entry name" value="Thioredoxin-like_sf"/>
</dbReference>
<evidence type="ECO:0000256" key="6">
    <source>
        <dbReference type="SAM" id="SignalP"/>
    </source>
</evidence>
<keyword evidence="4 6" id="KW-0732">Signal</keyword>
<keyword evidence="3" id="KW-0964">Secreted</keyword>
<protein>
    <recommendedName>
        <fullName evidence="9">Gamma-interferon-inducible lysosomal thiol reductase</fullName>
    </recommendedName>
</protein>
<dbReference type="OrthoDB" id="958254at2759"/>
<feature type="chain" id="PRO_5035441265" description="Gamma-interferon-inducible lysosomal thiol reductase" evidence="6">
    <location>
        <begin position="19"/>
        <end position="217"/>
    </location>
</feature>
<dbReference type="EMBL" id="VTPC01005286">
    <property type="protein sequence ID" value="KAF2896204.1"/>
    <property type="molecule type" value="Genomic_DNA"/>
</dbReference>
<feature type="signal peptide" evidence="6">
    <location>
        <begin position="1"/>
        <end position="18"/>
    </location>
</feature>
<evidence type="ECO:0000313" key="8">
    <source>
        <dbReference type="Proteomes" id="UP000801492"/>
    </source>
</evidence>
<dbReference type="InterPro" id="IPR004911">
    <property type="entry name" value="Interferon-induced_GILT"/>
</dbReference>
<comment type="subcellular location">
    <subcellularLocation>
        <location evidence="1">Secreted</location>
    </subcellularLocation>
</comment>
<dbReference type="GO" id="GO:0016671">
    <property type="term" value="F:oxidoreductase activity, acting on a sulfur group of donors, disulfide as acceptor"/>
    <property type="evidence" value="ECO:0007669"/>
    <property type="project" value="InterPro"/>
</dbReference>
<dbReference type="SUPFAM" id="SSF52833">
    <property type="entry name" value="Thioredoxin-like"/>
    <property type="match status" value="1"/>
</dbReference>
<evidence type="ECO:0000256" key="2">
    <source>
        <dbReference type="ARBA" id="ARBA00005679"/>
    </source>
</evidence>
<evidence type="ECO:0000256" key="5">
    <source>
        <dbReference type="ARBA" id="ARBA00023180"/>
    </source>
</evidence>
<reference evidence="7" key="1">
    <citation type="submission" date="2019-08" db="EMBL/GenBank/DDBJ databases">
        <title>The genome of the North American firefly Photinus pyralis.</title>
        <authorList>
            <consortium name="Photinus pyralis genome working group"/>
            <person name="Fallon T.R."/>
            <person name="Sander Lower S.E."/>
            <person name="Weng J.-K."/>
        </authorList>
    </citation>
    <scope>NUCLEOTIDE SEQUENCE</scope>
    <source>
        <strain evidence="7">TRF0915ILg1</strain>
        <tissue evidence="7">Whole body</tissue>
    </source>
</reference>
<comment type="similarity">
    <text evidence="2">Belongs to the GILT family.</text>
</comment>
<evidence type="ECO:0000256" key="1">
    <source>
        <dbReference type="ARBA" id="ARBA00004613"/>
    </source>
</evidence>
<name>A0A8K0GE19_IGNLU</name>
<accession>A0A8K0GE19</accession>
<sequence length="217" mass="24385">MRFWLVVTLLTIFYTKQTIQNSTGRLKVSVFYESLCPDSVRFITRQLYPAYEKIGSSLLVDFVPYGKATHNKENGKWIFQCQHGANECWGNKAQACGIAENKGQDKTVNFVKCVMSEPYPANEDAINKCAPELDVPSQQILECSESVKGDELLVNHGERTHAVEPKITFIPTIVFNDKYDAQLQSGALSDFLWTACSLFTDKPSGCPSKQSFFMDLS</sequence>
<dbReference type="PANTHER" id="PTHR13234:SF8">
    <property type="entry name" value="GAMMA-INTERFERON-INDUCIBLE LYSOSOMAL THIOL REDUCTASE"/>
    <property type="match status" value="1"/>
</dbReference>
<dbReference type="AlphaFoldDB" id="A0A8K0GE19"/>
<evidence type="ECO:0000256" key="4">
    <source>
        <dbReference type="ARBA" id="ARBA00022729"/>
    </source>
</evidence>
<proteinExistence type="inferred from homology"/>
<dbReference type="PANTHER" id="PTHR13234">
    <property type="entry name" value="GAMMA-INTERFERON INDUCIBLE LYSOSOMAL THIOL REDUCTASE GILT"/>
    <property type="match status" value="1"/>
</dbReference>
<dbReference type="Pfam" id="PF03227">
    <property type="entry name" value="GILT"/>
    <property type="match status" value="1"/>
</dbReference>
<evidence type="ECO:0000256" key="3">
    <source>
        <dbReference type="ARBA" id="ARBA00022525"/>
    </source>
</evidence>
<evidence type="ECO:0008006" key="9">
    <source>
        <dbReference type="Google" id="ProtNLM"/>
    </source>
</evidence>
<dbReference type="Gene3D" id="3.40.30.10">
    <property type="entry name" value="Glutaredoxin"/>
    <property type="match status" value="1"/>
</dbReference>
<organism evidence="7 8">
    <name type="scientific">Ignelater luminosus</name>
    <name type="common">Cucubano</name>
    <name type="synonym">Pyrophorus luminosus</name>
    <dbReference type="NCBI Taxonomy" id="2038154"/>
    <lineage>
        <taxon>Eukaryota</taxon>
        <taxon>Metazoa</taxon>
        <taxon>Ecdysozoa</taxon>
        <taxon>Arthropoda</taxon>
        <taxon>Hexapoda</taxon>
        <taxon>Insecta</taxon>
        <taxon>Pterygota</taxon>
        <taxon>Neoptera</taxon>
        <taxon>Endopterygota</taxon>
        <taxon>Coleoptera</taxon>
        <taxon>Polyphaga</taxon>
        <taxon>Elateriformia</taxon>
        <taxon>Elateroidea</taxon>
        <taxon>Elateridae</taxon>
        <taxon>Agrypninae</taxon>
        <taxon>Pyrophorini</taxon>
        <taxon>Ignelater</taxon>
    </lineage>
</organism>
<dbReference type="Proteomes" id="UP000801492">
    <property type="component" value="Unassembled WGS sequence"/>
</dbReference>
<keyword evidence="8" id="KW-1185">Reference proteome</keyword>